<dbReference type="PANTHER" id="PTHR34820:SF4">
    <property type="entry name" value="INNER MEMBRANE PROTEIN YEBZ"/>
    <property type="match status" value="1"/>
</dbReference>
<feature type="domain" description="CopC" evidence="7">
    <location>
        <begin position="11"/>
        <end position="103"/>
    </location>
</feature>
<evidence type="ECO:0000256" key="4">
    <source>
        <dbReference type="ARBA" id="ARBA00023008"/>
    </source>
</evidence>
<protein>
    <recommendedName>
        <fullName evidence="7">CopC domain-containing protein</fullName>
    </recommendedName>
</protein>
<dbReference type="AlphaFoldDB" id="A0A0A3I7A8"/>
<keyword evidence="6" id="KW-1133">Transmembrane helix</keyword>
<dbReference type="GO" id="GO:0006825">
    <property type="term" value="P:copper ion transport"/>
    <property type="evidence" value="ECO:0007669"/>
    <property type="project" value="InterPro"/>
</dbReference>
<gene>
    <name evidence="8" type="ORF">CD29_06770</name>
</gene>
<keyword evidence="2" id="KW-0479">Metal-binding</keyword>
<keyword evidence="9" id="KW-1185">Reference proteome</keyword>
<sequence length="184" mass="20131">MFTFVSTVFAHTGLQSSNPQNGEVINEELDQITLTFEGNIEQGSIFTLQNANGETITVENITVNANILTGDFSTPLKNGDYTVDWSIIGEDGHLIEDNFTFSIDASSAETVEEQNSTVTSEDEESETEVTTQTNEEINEVVQANPSENTDTDSNEGNSNLLFIIIGVLVVIMILSAVFLARRKK</sequence>
<dbReference type="PANTHER" id="PTHR34820">
    <property type="entry name" value="INNER MEMBRANE PROTEIN YEBZ"/>
    <property type="match status" value="1"/>
</dbReference>
<dbReference type="GO" id="GO:0005886">
    <property type="term" value="C:plasma membrane"/>
    <property type="evidence" value="ECO:0007669"/>
    <property type="project" value="TreeGrafter"/>
</dbReference>
<dbReference type="GO" id="GO:0005507">
    <property type="term" value="F:copper ion binding"/>
    <property type="evidence" value="ECO:0007669"/>
    <property type="project" value="InterPro"/>
</dbReference>
<dbReference type="InterPro" id="IPR032694">
    <property type="entry name" value="CopC/D"/>
</dbReference>
<evidence type="ECO:0000259" key="7">
    <source>
        <dbReference type="Pfam" id="PF04234"/>
    </source>
</evidence>
<evidence type="ECO:0000256" key="2">
    <source>
        <dbReference type="ARBA" id="ARBA00022723"/>
    </source>
</evidence>
<dbReference type="GO" id="GO:0046688">
    <property type="term" value="P:response to copper ion"/>
    <property type="evidence" value="ECO:0007669"/>
    <property type="project" value="InterPro"/>
</dbReference>
<dbReference type="Pfam" id="PF04234">
    <property type="entry name" value="CopC"/>
    <property type="match status" value="1"/>
</dbReference>
<dbReference type="GO" id="GO:0030313">
    <property type="term" value="C:cell envelope"/>
    <property type="evidence" value="ECO:0007669"/>
    <property type="project" value="UniProtKB-SubCell"/>
</dbReference>
<evidence type="ECO:0000256" key="1">
    <source>
        <dbReference type="ARBA" id="ARBA00004196"/>
    </source>
</evidence>
<keyword evidence="6" id="KW-0812">Transmembrane</keyword>
<dbReference type="InterPro" id="IPR014755">
    <property type="entry name" value="Cu-Rt/internalin_Ig-like"/>
</dbReference>
<evidence type="ECO:0000256" key="6">
    <source>
        <dbReference type="SAM" id="Phobius"/>
    </source>
</evidence>
<dbReference type="EMBL" id="JPVN01000006">
    <property type="protein sequence ID" value="KGR79390.1"/>
    <property type="molecule type" value="Genomic_DNA"/>
</dbReference>
<proteinExistence type="predicted"/>
<dbReference type="STRING" id="1384049.CD29_06770"/>
<keyword evidence="6" id="KW-0472">Membrane</keyword>
<dbReference type="eggNOG" id="COG2372">
    <property type="taxonomic scope" value="Bacteria"/>
</dbReference>
<name>A0A0A3I7A8_9BACL</name>
<reference evidence="8 9" key="1">
    <citation type="submission" date="2014-02" db="EMBL/GenBank/DDBJ databases">
        <title>Draft genome sequence of Lysinibacillus manganicus DSM 26584T.</title>
        <authorList>
            <person name="Zhang F."/>
            <person name="Wang G."/>
            <person name="Zhang L."/>
        </authorList>
    </citation>
    <scope>NUCLEOTIDE SEQUENCE [LARGE SCALE GENOMIC DNA]</scope>
    <source>
        <strain evidence="8 9">DSM 26584</strain>
    </source>
</reference>
<feature type="region of interest" description="Disordered" evidence="5">
    <location>
        <begin position="114"/>
        <end position="134"/>
    </location>
</feature>
<evidence type="ECO:0000256" key="3">
    <source>
        <dbReference type="ARBA" id="ARBA00022729"/>
    </source>
</evidence>
<keyword evidence="4" id="KW-0186">Copper</keyword>
<evidence type="ECO:0000256" key="5">
    <source>
        <dbReference type="SAM" id="MobiDB-lite"/>
    </source>
</evidence>
<comment type="caution">
    <text evidence="8">The sequence shown here is derived from an EMBL/GenBank/DDBJ whole genome shotgun (WGS) entry which is preliminary data.</text>
</comment>
<dbReference type="Proteomes" id="UP000030416">
    <property type="component" value="Unassembled WGS sequence"/>
</dbReference>
<accession>A0A0A3I7A8</accession>
<dbReference type="SUPFAM" id="SSF81296">
    <property type="entry name" value="E set domains"/>
    <property type="match status" value="1"/>
</dbReference>
<dbReference type="InterPro" id="IPR014756">
    <property type="entry name" value="Ig_E-set"/>
</dbReference>
<comment type="subcellular location">
    <subcellularLocation>
        <location evidence="1">Cell envelope</location>
    </subcellularLocation>
</comment>
<dbReference type="GO" id="GO:0042597">
    <property type="term" value="C:periplasmic space"/>
    <property type="evidence" value="ECO:0007669"/>
    <property type="project" value="InterPro"/>
</dbReference>
<feature type="transmembrane region" description="Helical" evidence="6">
    <location>
        <begin position="160"/>
        <end position="180"/>
    </location>
</feature>
<dbReference type="Gene3D" id="2.60.40.1220">
    <property type="match status" value="1"/>
</dbReference>
<keyword evidence="3" id="KW-0732">Signal</keyword>
<evidence type="ECO:0000313" key="8">
    <source>
        <dbReference type="EMBL" id="KGR79390.1"/>
    </source>
</evidence>
<organism evidence="8 9">
    <name type="scientific">Ureibacillus manganicus DSM 26584</name>
    <dbReference type="NCBI Taxonomy" id="1384049"/>
    <lineage>
        <taxon>Bacteria</taxon>
        <taxon>Bacillati</taxon>
        <taxon>Bacillota</taxon>
        <taxon>Bacilli</taxon>
        <taxon>Bacillales</taxon>
        <taxon>Caryophanaceae</taxon>
        <taxon>Ureibacillus</taxon>
    </lineage>
</organism>
<evidence type="ECO:0000313" key="9">
    <source>
        <dbReference type="Proteomes" id="UP000030416"/>
    </source>
</evidence>
<dbReference type="InterPro" id="IPR007348">
    <property type="entry name" value="CopC_dom"/>
</dbReference>